<feature type="non-terminal residue" evidence="2">
    <location>
        <position position="151"/>
    </location>
</feature>
<evidence type="ECO:0000313" key="2">
    <source>
        <dbReference type="EMBL" id="KAJ7047753.1"/>
    </source>
</evidence>
<feature type="signal peptide" evidence="1">
    <location>
        <begin position="1"/>
        <end position="24"/>
    </location>
</feature>
<proteinExistence type="predicted"/>
<dbReference type="EMBL" id="JARJCM010000001">
    <property type="protein sequence ID" value="KAJ7047753.1"/>
    <property type="molecule type" value="Genomic_DNA"/>
</dbReference>
<evidence type="ECO:0000313" key="3">
    <source>
        <dbReference type="Proteomes" id="UP001218188"/>
    </source>
</evidence>
<dbReference type="Proteomes" id="UP001218188">
    <property type="component" value="Unassembled WGS sequence"/>
</dbReference>
<name>A0AAD6XCW7_9AGAR</name>
<feature type="chain" id="PRO_5042030684" evidence="1">
    <location>
        <begin position="25"/>
        <end position="151"/>
    </location>
</feature>
<keyword evidence="1" id="KW-0732">Signal</keyword>
<keyword evidence="3" id="KW-1185">Reference proteome</keyword>
<accession>A0AAD6XCW7</accession>
<dbReference type="AlphaFoldDB" id="A0AAD6XCW7"/>
<comment type="caution">
    <text evidence="2">The sequence shown here is derived from an EMBL/GenBank/DDBJ whole genome shotgun (WGS) entry which is preliminary data.</text>
</comment>
<protein>
    <submittedName>
        <fullName evidence="2">Uncharacterized protein</fullName>
    </submittedName>
</protein>
<organism evidence="2 3">
    <name type="scientific">Mycena alexandri</name>
    <dbReference type="NCBI Taxonomy" id="1745969"/>
    <lineage>
        <taxon>Eukaryota</taxon>
        <taxon>Fungi</taxon>
        <taxon>Dikarya</taxon>
        <taxon>Basidiomycota</taxon>
        <taxon>Agaricomycotina</taxon>
        <taxon>Agaricomycetes</taxon>
        <taxon>Agaricomycetidae</taxon>
        <taxon>Agaricales</taxon>
        <taxon>Marasmiineae</taxon>
        <taxon>Mycenaceae</taxon>
        <taxon>Mycena</taxon>
    </lineage>
</organism>
<gene>
    <name evidence="2" type="ORF">C8F04DRAFT_1060007</name>
</gene>
<reference evidence="2" key="1">
    <citation type="submission" date="2023-03" db="EMBL/GenBank/DDBJ databases">
        <title>Massive genome expansion in bonnet fungi (Mycena s.s.) driven by repeated elements and novel gene families across ecological guilds.</title>
        <authorList>
            <consortium name="Lawrence Berkeley National Laboratory"/>
            <person name="Harder C.B."/>
            <person name="Miyauchi S."/>
            <person name="Viragh M."/>
            <person name="Kuo A."/>
            <person name="Thoen E."/>
            <person name="Andreopoulos B."/>
            <person name="Lu D."/>
            <person name="Skrede I."/>
            <person name="Drula E."/>
            <person name="Henrissat B."/>
            <person name="Morin E."/>
            <person name="Kohler A."/>
            <person name="Barry K."/>
            <person name="LaButti K."/>
            <person name="Morin E."/>
            <person name="Salamov A."/>
            <person name="Lipzen A."/>
            <person name="Mereny Z."/>
            <person name="Hegedus B."/>
            <person name="Baldrian P."/>
            <person name="Stursova M."/>
            <person name="Weitz H."/>
            <person name="Taylor A."/>
            <person name="Grigoriev I.V."/>
            <person name="Nagy L.G."/>
            <person name="Martin F."/>
            <person name="Kauserud H."/>
        </authorList>
    </citation>
    <scope>NUCLEOTIDE SEQUENCE</scope>
    <source>
        <strain evidence="2">CBHHK200</strain>
    </source>
</reference>
<evidence type="ECO:0000256" key="1">
    <source>
        <dbReference type="SAM" id="SignalP"/>
    </source>
</evidence>
<sequence>MLDFGQTSLSWFSWLPLHLHQSLCLYLSSRFCRDVGPCQDFVITTLRISAFTFLCSQMRMVATIAGQLESNPGCYCCTTGIACCQTNMQSCVVSTIPLDGLQIIKQQVCWSFREFGSNKLPTTMFTFATSFYPCFLCLSILQQLCADPFLF</sequence>